<keyword evidence="9" id="KW-0902">Two-component regulatory system</keyword>
<evidence type="ECO:0000256" key="9">
    <source>
        <dbReference type="ARBA" id="ARBA00023012"/>
    </source>
</evidence>
<dbReference type="EMBL" id="JACHVC010000012">
    <property type="protein sequence ID" value="MBC2607118.1"/>
    <property type="molecule type" value="Genomic_DNA"/>
</dbReference>
<dbReference type="Gene3D" id="6.10.340.10">
    <property type="match status" value="1"/>
</dbReference>
<organism evidence="14 15">
    <name type="scientific">Pelagicoccus albus</name>
    <dbReference type="NCBI Taxonomy" id="415222"/>
    <lineage>
        <taxon>Bacteria</taxon>
        <taxon>Pseudomonadati</taxon>
        <taxon>Verrucomicrobiota</taxon>
        <taxon>Opitutia</taxon>
        <taxon>Puniceicoccales</taxon>
        <taxon>Pelagicoccaceae</taxon>
        <taxon>Pelagicoccus</taxon>
    </lineage>
</organism>
<dbReference type="SUPFAM" id="SSF47384">
    <property type="entry name" value="Homodimeric domain of signal transducing histidine kinase"/>
    <property type="match status" value="1"/>
</dbReference>
<dbReference type="PRINTS" id="PR00344">
    <property type="entry name" value="BCTRLSENSOR"/>
</dbReference>
<evidence type="ECO:0000313" key="15">
    <source>
        <dbReference type="Proteomes" id="UP000526501"/>
    </source>
</evidence>
<dbReference type="InterPro" id="IPR003660">
    <property type="entry name" value="HAMP_dom"/>
</dbReference>
<dbReference type="GO" id="GO:0000155">
    <property type="term" value="F:phosphorelay sensor kinase activity"/>
    <property type="evidence" value="ECO:0007669"/>
    <property type="project" value="InterPro"/>
</dbReference>
<evidence type="ECO:0000256" key="11">
    <source>
        <dbReference type="SAM" id="Phobius"/>
    </source>
</evidence>
<dbReference type="InterPro" id="IPR003594">
    <property type="entry name" value="HATPase_dom"/>
</dbReference>
<evidence type="ECO:0000259" key="12">
    <source>
        <dbReference type="PROSITE" id="PS50109"/>
    </source>
</evidence>
<keyword evidence="7 14" id="KW-0418">Kinase</keyword>
<evidence type="ECO:0000313" key="14">
    <source>
        <dbReference type="EMBL" id="MBC2607118.1"/>
    </source>
</evidence>
<dbReference type="SUPFAM" id="SSF55874">
    <property type="entry name" value="ATPase domain of HSP90 chaperone/DNA topoisomerase II/histidine kinase"/>
    <property type="match status" value="1"/>
</dbReference>
<evidence type="ECO:0000256" key="2">
    <source>
        <dbReference type="ARBA" id="ARBA00004141"/>
    </source>
</evidence>
<dbReference type="Pfam" id="PF00512">
    <property type="entry name" value="HisKA"/>
    <property type="match status" value="1"/>
</dbReference>
<evidence type="ECO:0000256" key="10">
    <source>
        <dbReference type="ARBA" id="ARBA00023136"/>
    </source>
</evidence>
<dbReference type="Pfam" id="PF02518">
    <property type="entry name" value="HATPase_c"/>
    <property type="match status" value="1"/>
</dbReference>
<evidence type="ECO:0000256" key="3">
    <source>
        <dbReference type="ARBA" id="ARBA00012438"/>
    </source>
</evidence>
<dbReference type="PANTHER" id="PTHR45436">
    <property type="entry name" value="SENSOR HISTIDINE KINASE YKOH"/>
    <property type="match status" value="1"/>
</dbReference>
<reference evidence="14 15" key="1">
    <citation type="submission" date="2020-07" db="EMBL/GenBank/DDBJ databases">
        <authorList>
            <person name="Feng X."/>
        </authorList>
    </citation>
    <scope>NUCLEOTIDE SEQUENCE [LARGE SCALE GENOMIC DNA]</scope>
    <source>
        <strain evidence="14 15">JCM23202</strain>
    </source>
</reference>
<dbReference type="PROSITE" id="PS50885">
    <property type="entry name" value="HAMP"/>
    <property type="match status" value="1"/>
</dbReference>
<evidence type="ECO:0000256" key="7">
    <source>
        <dbReference type="ARBA" id="ARBA00022777"/>
    </source>
</evidence>
<dbReference type="Gene3D" id="3.30.565.10">
    <property type="entry name" value="Histidine kinase-like ATPase, C-terminal domain"/>
    <property type="match status" value="1"/>
</dbReference>
<keyword evidence="5" id="KW-0808">Transferase</keyword>
<dbReference type="CDD" id="cd00082">
    <property type="entry name" value="HisKA"/>
    <property type="match status" value="1"/>
</dbReference>
<dbReference type="CDD" id="cd06225">
    <property type="entry name" value="HAMP"/>
    <property type="match status" value="1"/>
</dbReference>
<name>A0A7X1B7J7_9BACT</name>
<keyword evidence="15" id="KW-1185">Reference proteome</keyword>
<comment type="subcellular location">
    <subcellularLocation>
        <location evidence="2">Membrane</location>
        <topology evidence="2">Multi-pass membrane protein</topology>
    </subcellularLocation>
</comment>
<protein>
    <recommendedName>
        <fullName evidence="3">histidine kinase</fullName>
        <ecNumber evidence="3">2.7.13.3</ecNumber>
    </recommendedName>
</protein>
<evidence type="ECO:0000256" key="5">
    <source>
        <dbReference type="ARBA" id="ARBA00022679"/>
    </source>
</evidence>
<gene>
    <name evidence="14" type="ORF">H5P27_13775</name>
</gene>
<dbReference type="EC" id="2.7.13.3" evidence="3"/>
<evidence type="ECO:0000259" key="13">
    <source>
        <dbReference type="PROSITE" id="PS50885"/>
    </source>
</evidence>
<dbReference type="SMART" id="SM00387">
    <property type="entry name" value="HATPase_c"/>
    <property type="match status" value="1"/>
</dbReference>
<proteinExistence type="predicted"/>
<evidence type="ECO:0000256" key="1">
    <source>
        <dbReference type="ARBA" id="ARBA00000085"/>
    </source>
</evidence>
<evidence type="ECO:0000256" key="4">
    <source>
        <dbReference type="ARBA" id="ARBA00022553"/>
    </source>
</evidence>
<dbReference type="Pfam" id="PF00672">
    <property type="entry name" value="HAMP"/>
    <property type="match status" value="1"/>
</dbReference>
<evidence type="ECO:0000256" key="8">
    <source>
        <dbReference type="ARBA" id="ARBA00022989"/>
    </source>
</evidence>
<dbReference type="InterPro" id="IPR036097">
    <property type="entry name" value="HisK_dim/P_sf"/>
</dbReference>
<dbReference type="Gene3D" id="1.10.287.130">
    <property type="match status" value="1"/>
</dbReference>
<dbReference type="InterPro" id="IPR004358">
    <property type="entry name" value="Sig_transdc_His_kin-like_C"/>
</dbReference>
<dbReference type="InterPro" id="IPR050428">
    <property type="entry name" value="TCS_sensor_his_kinase"/>
</dbReference>
<dbReference type="AlphaFoldDB" id="A0A7X1B7J7"/>
<dbReference type="PANTHER" id="PTHR45436:SF15">
    <property type="entry name" value="SENSOR HISTIDINE KINASE CUSS"/>
    <property type="match status" value="1"/>
</dbReference>
<dbReference type="Proteomes" id="UP000526501">
    <property type="component" value="Unassembled WGS sequence"/>
</dbReference>
<sequence length="454" mass="50366">MKSISFRLTLWYGLAATLSAGVFLLVGQYMLERSYVEGIDDLNDKEFEEIGPRIQEVGHGDIEAVIRSVLSHTEIDASLYFFQIERSDGSVFFTSSNLGGHHLPDTVHGVSEVTVFDEELGWLRVSEYEVAGYVVHIGSSLQGWNTLNKKLVRYAGLILGLVFLTSLGIGYFLSRLALNPIANIEKTASRIGIGNLSERIEVPRTKDEIASMTVLLNELFDRLENAVLQAQRFAADASHELKTPLSLLRLRVENLLGSEDVFSEAGRDELVGQLEDIENLGTVVDELLLLSKSEAGVLKQNIVEHSVGRFIDDFALDAQALCEDKGVSFVVEEKVASLVPFDEMWIRHTFFNLLSNSLKVSDAGTTIELESSLEDGYWLIGFSDQGPGIEESKLCRIFDRFYSEQVGAEEPGSGLGLALCRSIVAQHRGSIRAMNRKPDRGLRIEIRLPLGKPR</sequence>
<feature type="domain" description="Histidine kinase" evidence="12">
    <location>
        <begin position="236"/>
        <end position="452"/>
    </location>
</feature>
<dbReference type="SMART" id="SM00304">
    <property type="entry name" value="HAMP"/>
    <property type="match status" value="1"/>
</dbReference>
<dbReference type="InterPro" id="IPR005467">
    <property type="entry name" value="His_kinase_dom"/>
</dbReference>
<keyword evidence="10 11" id="KW-0472">Membrane</keyword>
<dbReference type="SUPFAM" id="SSF158472">
    <property type="entry name" value="HAMP domain-like"/>
    <property type="match status" value="1"/>
</dbReference>
<dbReference type="RefSeq" id="WP_185660978.1">
    <property type="nucleotide sequence ID" value="NZ_CAWPOO010000012.1"/>
</dbReference>
<dbReference type="PROSITE" id="PS50109">
    <property type="entry name" value="HIS_KIN"/>
    <property type="match status" value="1"/>
</dbReference>
<dbReference type="SMART" id="SM00388">
    <property type="entry name" value="HisKA"/>
    <property type="match status" value="1"/>
</dbReference>
<feature type="domain" description="HAMP" evidence="13">
    <location>
        <begin position="175"/>
        <end position="228"/>
    </location>
</feature>
<keyword evidence="4" id="KW-0597">Phosphoprotein</keyword>
<dbReference type="InterPro" id="IPR036890">
    <property type="entry name" value="HATPase_C_sf"/>
</dbReference>
<dbReference type="GO" id="GO:0005886">
    <property type="term" value="C:plasma membrane"/>
    <property type="evidence" value="ECO:0007669"/>
    <property type="project" value="TreeGrafter"/>
</dbReference>
<dbReference type="InterPro" id="IPR003661">
    <property type="entry name" value="HisK_dim/P_dom"/>
</dbReference>
<comment type="catalytic activity">
    <reaction evidence="1">
        <text>ATP + protein L-histidine = ADP + protein N-phospho-L-histidine.</text>
        <dbReference type="EC" id="2.7.13.3"/>
    </reaction>
</comment>
<accession>A0A7X1B7J7</accession>
<comment type="caution">
    <text evidence="14">The sequence shown here is derived from an EMBL/GenBank/DDBJ whole genome shotgun (WGS) entry which is preliminary data.</text>
</comment>
<feature type="transmembrane region" description="Helical" evidence="11">
    <location>
        <begin position="6"/>
        <end position="26"/>
    </location>
</feature>
<evidence type="ECO:0000256" key="6">
    <source>
        <dbReference type="ARBA" id="ARBA00022692"/>
    </source>
</evidence>
<dbReference type="CDD" id="cd00075">
    <property type="entry name" value="HATPase"/>
    <property type="match status" value="1"/>
</dbReference>
<keyword evidence="6 11" id="KW-0812">Transmembrane</keyword>
<feature type="transmembrane region" description="Helical" evidence="11">
    <location>
        <begin position="151"/>
        <end position="173"/>
    </location>
</feature>
<keyword evidence="8 11" id="KW-1133">Transmembrane helix</keyword>